<evidence type="ECO:0000313" key="3">
    <source>
        <dbReference type="EMBL" id="MXP31569.1"/>
    </source>
</evidence>
<dbReference type="EMBL" id="WTYE01000001">
    <property type="protein sequence ID" value="MXP31569.1"/>
    <property type="molecule type" value="Genomic_DNA"/>
</dbReference>
<keyword evidence="2" id="KW-0732">Signal</keyword>
<feature type="chain" id="PRO_5032775657" description="GLPGLI family protein" evidence="2">
    <location>
        <begin position="24"/>
        <end position="332"/>
    </location>
</feature>
<evidence type="ECO:0000256" key="2">
    <source>
        <dbReference type="SAM" id="SignalP"/>
    </source>
</evidence>
<reference evidence="3 4" key="1">
    <citation type="submission" date="2019-12" db="EMBL/GenBank/DDBJ databases">
        <title>Genomic-based taxomic classification of the family Erythrobacteraceae.</title>
        <authorList>
            <person name="Xu L."/>
        </authorList>
    </citation>
    <scope>NUCLEOTIDE SEQUENCE [LARGE SCALE GENOMIC DNA]</scope>
    <source>
        <strain evidence="3 4">JCM 16677</strain>
    </source>
</reference>
<comment type="caution">
    <text evidence="3">The sequence shown here is derived from an EMBL/GenBank/DDBJ whole genome shotgun (WGS) entry which is preliminary data.</text>
</comment>
<dbReference type="RefSeq" id="WP_160778994.1">
    <property type="nucleotide sequence ID" value="NZ_BAAAZF010000001.1"/>
</dbReference>
<evidence type="ECO:0000313" key="4">
    <source>
        <dbReference type="Proteomes" id="UP000446786"/>
    </source>
</evidence>
<dbReference type="AlphaFoldDB" id="A0A845AQ43"/>
<accession>A0A845AQ43</accession>
<feature type="signal peptide" evidence="2">
    <location>
        <begin position="1"/>
        <end position="23"/>
    </location>
</feature>
<protein>
    <recommendedName>
        <fullName evidence="5">GLPGLI family protein</fullName>
    </recommendedName>
</protein>
<proteinExistence type="predicted"/>
<evidence type="ECO:0008006" key="5">
    <source>
        <dbReference type="Google" id="ProtNLM"/>
    </source>
</evidence>
<name>A0A845AQ43_9SPHN</name>
<gene>
    <name evidence="3" type="ORF">GRI94_07015</name>
</gene>
<sequence>MSIRHAMITASAAMLFASTPALAQEVETQAIEAKHLESGKHQIDPAKGYLFAKAPNRFNALFIKTPDEEDYAEYKADWEEKLAKARKKFPGKLRMWEANKERRRNPGPKPVEPTEESFAIEPMDIRMFAGFGPQYVYSKEKLPDGETTFNYLTELEPGTYTYYGPLLYLPGAQTIGKCYCMGSVKFEVKAGEITNLGDFLAEGWAEPEARRQASIFWKDFANRAAIPVDYSVPDGLDDLPVVRADLRASGKRNNVLNTMVGRLPSVEGVLAYDRDVPIDLKGLAAQQKAEEAARIAAEAKAEAEARAFAAGASVSATDTAPQAEAVEATASD</sequence>
<keyword evidence="4" id="KW-1185">Reference proteome</keyword>
<dbReference type="Proteomes" id="UP000446786">
    <property type="component" value="Unassembled WGS sequence"/>
</dbReference>
<organism evidence="3 4">
    <name type="scientific">Parerythrobacter jejuensis</name>
    <dbReference type="NCBI Taxonomy" id="795812"/>
    <lineage>
        <taxon>Bacteria</taxon>
        <taxon>Pseudomonadati</taxon>
        <taxon>Pseudomonadota</taxon>
        <taxon>Alphaproteobacteria</taxon>
        <taxon>Sphingomonadales</taxon>
        <taxon>Erythrobacteraceae</taxon>
        <taxon>Parerythrobacter</taxon>
    </lineage>
</organism>
<evidence type="ECO:0000256" key="1">
    <source>
        <dbReference type="SAM" id="MobiDB-lite"/>
    </source>
</evidence>
<dbReference type="OrthoDB" id="7503769at2"/>
<feature type="region of interest" description="Disordered" evidence="1">
    <location>
        <begin position="311"/>
        <end position="332"/>
    </location>
</feature>